<evidence type="ECO:0000259" key="1">
    <source>
        <dbReference type="Pfam" id="PF12697"/>
    </source>
</evidence>
<reference evidence="2 3" key="1">
    <citation type="submission" date="2021-05" db="EMBL/GenBank/DDBJ databases">
        <title>Genetic and Functional Diversity in Clade A Lucinid endosymbionts from the Bahamas.</title>
        <authorList>
            <person name="Giani N.M."/>
            <person name="Engel A.S."/>
            <person name="Campbell B.J."/>
        </authorList>
    </citation>
    <scope>NUCLEOTIDE SEQUENCE [LARGE SCALE GENOMIC DNA]</scope>
    <source>
        <strain evidence="2">LUC16012Gg_MoonRockCtena</strain>
    </source>
</reference>
<proteinExistence type="predicted"/>
<gene>
    <name evidence="2" type="ORF">KME65_03735</name>
</gene>
<dbReference type="EMBL" id="JAHHGM010000002">
    <property type="protein sequence ID" value="MBT2988053.1"/>
    <property type="molecule type" value="Genomic_DNA"/>
</dbReference>
<dbReference type="Proteomes" id="UP000770889">
    <property type="component" value="Unassembled WGS sequence"/>
</dbReference>
<name>A0A944QRR1_9GAMM</name>
<organism evidence="2 3">
    <name type="scientific">Candidatus Thiodiazotropha taylori</name>
    <dbReference type="NCBI Taxonomy" id="2792791"/>
    <lineage>
        <taxon>Bacteria</taxon>
        <taxon>Pseudomonadati</taxon>
        <taxon>Pseudomonadota</taxon>
        <taxon>Gammaproteobacteria</taxon>
        <taxon>Chromatiales</taxon>
        <taxon>Sedimenticolaceae</taxon>
        <taxon>Candidatus Thiodiazotropha</taxon>
    </lineage>
</organism>
<dbReference type="AlphaFoldDB" id="A0A944QRR1"/>
<dbReference type="Gene3D" id="3.40.50.1820">
    <property type="entry name" value="alpha/beta hydrolase"/>
    <property type="match status" value="1"/>
</dbReference>
<dbReference type="GO" id="GO:0016787">
    <property type="term" value="F:hydrolase activity"/>
    <property type="evidence" value="ECO:0007669"/>
    <property type="project" value="UniProtKB-KW"/>
</dbReference>
<dbReference type="InterPro" id="IPR029058">
    <property type="entry name" value="AB_hydrolase_fold"/>
</dbReference>
<dbReference type="SUPFAM" id="SSF53474">
    <property type="entry name" value="alpha/beta-Hydrolases"/>
    <property type="match status" value="1"/>
</dbReference>
<protein>
    <submittedName>
        <fullName evidence="2">Alpha/beta fold hydrolase</fullName>
    </submittedName>
</protein>
<feature type="domain" description="AB hydrolase-1" evidence="1">
    <location>
        <begin position="57"/>
        <end position="272"/>
    </location>
</feature>
<dbReference type="InterPro" id="IPR000073">
    <property type="entry name" value="AB_hydrolase_1"/>
</dbReference>
<evidence type="ECO:0000313" key="3">
    <source>
        <dbReference type="Proteomes" id="UP000770889"/>
    </source>
</evidence>
<keyword evidence="2" id="KW-0378">Hydrolase</keyword>
<comment type="caution">
    <text evidence="2">The sequence shown here is derived from an EMBL/GenBank/DDBJ whole genome shotgun (WGS) entry which is preliminary data.</text>
</comment>
<sequence length="291" mass="32674">MIIRGARFTQRTIQWIVASTLVAATAAANSEIVYQQLESGIAVNAEYLDSDSQGPPVLLLHGFLQTRDFFTVRRVGDALHEAGYRVLLPNLSLGINDRRQSLDCEAVHNHSIEQDTNEIAKWVEWLYNRTDKPIIVIGHSAGSLNLVAFLDTFRSTPVAKSILISLVAFGQGPIAKENPEEKRRAETDLEKNGDEIHRYRLAYCDHYSTTAGFYLSYLAWDQQRTLQAISAIRPEPTIIFGGSDNRLGPDWKPQLQARNASIIEIDGANHFFDHTHEFDLLDSIEQSLGKL</sequence>
<dbReference type="Pfam" id="PF12697">
    <property type="entry name" value="Abhydrolase_6"/>
    <property type="match status" value="1"/>
</dbReference>
<accession>A0A944QRR1</accession>
<evidence type="ECO:0000313" key="2">
    <source>
        <dbReference type="EMBL" id="MBT2988053.1"/>
    </source>
</evidence>